<evidence type="ECO:0000313" key="10">
    <source>
        <dbReference type="EMBL" id="PTR95284.1"/>
    </source>
</evidence>
<proteinExistence type="inferred from homology"/>
<evidence type="ECO:0000256" key="4">
    <source>
        <dbReference type="ARBA" id="ARBA00022679"/>
    </source>
</evidence>
<evidence type="ECO:0000256" key="6">
    <source>
        <dbReference type="ARBA" id="ARBA00022747"/>
    </source>
</evidence>
<feature type="domain" description="DNA methylase adenine-specific" evidence="9">
    <location>
        <begin position="274"/>
        <end position="547"/>
    </location>
</feature>
<dbReference type="InterPro" id="IPR038333">
    <property type="entry name" value="T1MK-like_N_sf"/>
</dbReference>
<dbReference type="InterPro" id="IPR029063">
    <property type="entry name" value="SAM-dependent_MTases_sf"/>
</dbReference>
<dbReference type="Gene3D" id="3.90.220.20">
    <property type="entry name" value="DNA methylase specificity domains"/>
    <property type="match status" value="1"/>
</dbReference>
<sequence length="767" mass="88848">MLEREVENVIEQHLRKNKWIVDVGFKNRQVYRQSPRTEEERNKLLKDLDSRRFPDFILYESNKVQKPIAIIETKRSEHKNLEDAKEQGMKYAKKLGAKFLFLYNFNRYLSYYVPNEKSLLIDNVEVNNILPLSILKKFTSNELKISGTAEIRSKSDLINLFRVANNKLREAGVNAGVTRFSEFSNLLFLKLVSDLNEERNYNIKDEFLWDTYKTYEGNALINYINNTVIDGLNKKFDSSEEDNGLFTPLHIKDPIKLKEIVDKLDTLNFKKIDTDIKGDAFEYFIQKYNQTNNDLGEYFTPRHIVRFLNDIVKPTYGDKIYDPFCGTGGMLIVAFERILNELEERGKLDEDTLTNLREQTIWGGEISDTARIAKMNMILSGDGHSNIMQHDSFMNPVSDKYNIVISNIPFNMEVTNEQSSLYEPDIKKGNAVAILHILKALKNNNPYSRAAIIVPDAVLNDKSMKDLRKNIVSSGQLLGIVSLPSKVFLPYTEAKTSILIFGSKTNIPTENIFVYKVKNDGYTLTTRRRKISGINDLDNFISIHEEMLETNYNKKLNYDNLFYISRKDILDEKNKSLLLTQYHDEQITGYIRLSDILEQVKEKNTEHFETASITNAEFWGMPLGEELWGENFISVTSENNINYNVVREKYISFNPSRANVGSFGINMSNTPVAVSNAYPTFRLKQGMESRYLMEYIYLQLTHNSRVIEDIAERSYGTIRQALNATEFLKLQIKDISFDEQQKIVNTVEKKHSQVLQIQKELNNLNLE</sequence>
<dbReference type="RefSeq" id="WP_003699049.1">
    <property type="nucleotide sequence ID" value="NZ_CBCRTQ010000024.1"/>
</dbReference>
<evidence type="ECO:0000256" key="2">
    <source>
        <dbReference type="ARBA" id="ARBA00011900"/>
    </source>
</evidence>
<evidence type="ECO:0000259" key="9">
    <source>
        <dbReference type="Pfam" id="PF02384"/>
    </source>
</evidence>
<dbReference type="GO" id="GO:0003677">
    <property type="term" value="F:DNA binding"/>
    <property type="evidence" value="ECO:0007669"/>
    <property type="project" value="UniProtKB-KW"/>
</dbReference>
<dbReference type="Gene3D" id="3.90.1570.30">
    <property type="match status" value="1"/>
</dbReference>
<dbReference type="GO" id="GO:0009007">
    <property type="term" value="F:site-specific DNA-methyltransferase (adenine-specific) activity"/>
    <property type="evidence" value="ECO:0007669"/>
    <property type="project" value="UniProtKB-EC"/>
</dbReference>
<dbReference type="InterPro" id="IPR051537">
    <property type="entry name" value="DNA_Adenine_Mtase"/>
</dbReference>
<gene>
    <name evidence="10" type="ORF">DBP89_06595</name>
</gene>
<dbReference type="InterPro" id="IPR044946">
    <property type="entry name" value="Restrct_endonuc_typeI_TRD_sf"/>
</dbReference>
<organism evidence="10 11">
    <name type="scientific">Ligilactobacillus salivarius</name>
    <dbReference type="NCBI Taxonomy" id="1624"/>
    <lineage>
        <taxon>Bacteria</taxon>
        <taxon>Bacillati</taxon>
        <taxon>Bacillota</taxon>
        <taxon>Bacilli</taxon>
        <taxon>Lactobacillales</taxon>
        <taxon>Lactobacillaceae</taxon>
        <taxon>Ligilactobacillus</taxon>
    </lineage>
</organism>
<dbReference type="PANTHER" id="PTHR42933:SF3">
    <property type="entry name" value="TYPE I RESTRICTION ENZYME MJAVIII METHYLASE SUBUNIT"/>
    <property type="match status" value="1"/>
</dbReference>
<keyword evidence="5" id="KW-0949">S-adenosyl-L-methionine</keyword>
<keyword evidence="3 10" id="KW-0489">Methyltransferase</keyword>
<accession>A0ABD6XHT4</accession>
<dbReference type="SUPFAM" id="SSF53335">
    <property type="entry name" value="S-adenosyl-L-methionine-dependent methyltransferases"/>
    <property type="match status" value="1"/>
</dbReference>
<evidence type="ECO:0000256" key="1">
    <source>
        <dbReference type="ARBA" id="ARBA00006594"/>
    </source>
</evidence>
<evidence type="ECO:0000256" key="7">
    <source>
        <dbReference type="ARBA" id="ARBA00023125"/>
    </source>
</evidence>
<dbReference type="AlphaFoldDB" id="A0ABD6XHT4"/>
<evidence type="ECO:0000256" key="5">
    <source>
        <dbReference type="ARBA" id="ARBA00022691"/>
    </source>
</evidence>
<dbReference type="Gene3D" id="1.20.1260.30">
    <property type="match status" value="1"/>
</dbReference>
<keyword evidence="4" id="KW-0808">Transferase</keyword>
<dbReference type="EC" id="2.1.1.72" evidence="2"/>
<evidence type="ECO:0000256" key="3">
    <source>
        <dbReference type="ARBA" id="ARBA00022603"/>
    </source>
</evidence>
<evidence type="ECO:0000256" key="8">
    <source>
        <dbReference type="ARBA" id="ARBA00047942"/>
    </source>
</evidence>
<comment type="caution">
    <text evidence="10">The sequence shown here is derived from an EMBL/GenBank/DDBJ whole genome shotgun (WGS) entry which is preliminary data.</text>
</comment>
<dbReference type="GO" id="GO:0032259">
    <property type="term" value="P:methylation"/>
    <property type="evidence" value="ECO:0007669"/>
    <property type="project" value="UniProtKB-KW"/>
</dbReference>
<name>A0ABD6XHT4_9LACO</name>
<protein>
    <recommendedName>
        <fullName evidence="2">site-specific DNA-methyltransferase (adenine-specific)</fullName>
        <ecNumber evidence="2">2.1.1.72</ecNumber>
    </recommendedName>
</protein>
<dbReference type="Gene3D" id="3.40.50.150">
    <property type="entry name" value="Vaccinia Virus protein VP39"/>
    <property type="match status" value="1"/>
</dbReference>
<keyword evidence="7" id="KW-0238">DNA-binding</keyword>
<dbReference type="EMBL" id="QAGV01000007">
    <property type="protein sequence ID" value="PTR95284.1"/>
    <property type="molecule type" value="Genomic_DNA"/>
</dbReference>
<evidence type="ECO:0000313" key="11">
    <source>
        <dbReference type="Proteomes" id="UP000244552"/>
    </source>
</evidence>
<reference evidence="10 11" key="1">
    <citation type="journal article" date="2018" name="Genome Announc.">
        <title>Fifty-Six Draft Genome Sequences of 10 Lactobacillus Species from 22 Commercial Dietary Supplements.</title>
        <authorList>
            <person name="Gangiredla J."/>
            <person name="Barnaba T.J."/>
            <person name="Mammel M.K."/>
            <person name="Lacher D.W."/>
            <person name="Elkins C.A."/>
            <person name="Lampel K.A."/>
            <person name="Whitehouse C.A."/>
            <person name="Tartera C."/>
        </authorList>
    </citation>
    <scope>NUCLEOTIDE SEQUENCE [LARGE SCALE GENOMIC DNA]</scope>
    <source>
        <strain evidence="10 11">DS11_12</strain>
    </source>
</reference>
<dbReference type="PRINTS" id="PR00507">
    <property type="entry name" value="N12N6MTFRASE"/>
</dbReference>
<comment type="similarity">
    <text evidence="1">Belongs to the N(4)/N(6)-methyltransferase family.</text>
</comment>
<dbReference type="Proteomes" id="UP000244552">
    <property type="component" value="Unassembled WGS sequence"/>
</dbReference>
<dbReference type="Pfam" id="PF02384">
    <property type="entry name" value="N6_Mtase"/>
    <property type="match status" value="1"/>
</dbReference>
<keyword evidence="6" id="KW-0680">Restriction system</keyword>
<dbReference type="SUPFAM" id="SSF116734">
    <property type="entry name" value="DNA methylase specificity domain"/>
    <property type="match status" value="1"/>
</dbReference>
<comment type="catalytic activity">
    <reaction evidence="8">
        <text>a 2'-deoxyadenosine in DNA + S-adenosyl-L-methionine = an N(6)-methyl-2'-deoxyadenosine in DNA + S-adenosyl-L-homocysteine + H(+)</text>
        <dbReference type="Rhea" id="RHEA:15197"/>
        <dbReference type="Rhea" id="RHEA-COMP:12418"/>
        <dbReference type="Rhea" id="RHEA-COMP:12419"/>
        <dbReference type="ChEBI" id="CHEBI:15378"/>
        <dbReference type="ChEBI" id="CHEBI:57856"/>
        <dbReference type="ChEBI" id="CHEBI:59789"/>
        <dbReference type="ChEBI" id="CHEBI:90615"/>
        <dbReference type="ChEBI" id="CHEBI:90616"/>
        <dbReference type="EC" id="2.1.1.72"/>
    </reaction>
</comment>
<dbReference type="InterPro" id="IPR003356">
    <property type="entry name" value="DNA_methylase_A-5"/>
</dbReference>
<dbReference type="PANTHER" id="PTHR42933">
    <property type="entry name" value="SLR6095 PROTEIN"/>
    <property type="match status" value="1"/>
</dbReference>
<dbReference type="GO" id="GO:0009307">
    <property type="term" value="P:DNA restriction-modification system"/>
    <property type="evidence" value="ECO:0007669"/>
    <property type="project" value="UniProtKB-KW"/>
</dbReference>